<dbReference type="CDD" id="cd03801">
    <property type="entry name" value="GT4_PimA-like"/>
    <property type="match status" value="1"/>
</dbReference>
<dbReference type="InterPro" id="IPR028098">
    <property type="entry name" value="Glyco_trans_4-like_N"/>
</dbReference>
<keyword evidence="1" id="KW-0328">Glycosyltransferase</keyword>
<dbReference type="GO" id="GO:1901135">
    <property type="term" value="P:carbohydrate derivative metabolic process"/>
    <property type="evidence" value="ECO:0007669"/>
    <property type="project" value="UniProtKB-ARBA"/>
</dbReference>
<keyword evidence="2" id="KW-0808">Transferase</keyword>
<organism evidence="5">
    <name type="scientific">uncultured Thiotrichaceae bacterium</name>
    <dbReference type="NCBI Taxonomy" id="298394"/>
    <lineage>
        <taxon>Bacteria</taxon>
        <taxon>Pseudomonadati</taxon>
        <taxon>Pseudomonadota</taxon>
        <taxon>Gammaproteobacteria</taxon>
        <taxon>Thiotrichales</taxon>
        <taxon>Thiotrichaceae</taxon>
        <taxon>environmental samples</taxon>
    </lineage>
</organism>
<dbReference type="GO" id="GO:0016757">
    <property type="term" value="F:glycosyltransferase activity"/>
    <property type="evidence" value="ECO:0007669"/>
    <property type="project" value="UniProtKB-KW"/>
</dbReference>
<dbReference type="PANTHER" id="PTHR12526">
    <property type="entry name" value="GLYCOSYLTRANSFERASE"/>
    <property type="match status" value="1"/>
</dbReference>
<dbReference type="AlphaFoldDB" id="A0A6S6TWE2"/>
<dbReference type="PANTHER" id="PTHR12526:SF510">
    <property type="entry name" value="D-INOSITOL 3-PHOSPHATE GLYCOSYLTRANSFERASE"/>
    <property type="match status" value="1"/>
</dbReference>
<dbReference type="Gene3D" id="3.40.50.2000">
    <property type="entry name" value="Glycogen Phosphorylase B"/>
    <property type="match status" value="2"/>
</dbReference>
<evidence type="ECO:0000259" key="3">
    <source>
        <dbReference type="Pfam" id="PF00534"/>
    </source>
</evidence>
<evidence type="ECO:0000256" key="1">
    <source>
        <dbReference type="ARBA" id="ARBA00022676"/>
    </source>
</evidence>
<dbReference type="SUPFAM" id="SSF53756">
    <property type="entry name" value="UDP-Glycosyltransferase/glycogen phosphorylase"/>
    <property type="match status" value="1"/>
</dbReference>
<dbReference type="Pfam" id="PF13439">
    <property type="entry name" value="Glyco_transf_4"/>
    <property type="match status" value="1"/>
</dbReference>
<dbReference type="Pfam" id="PF00534">
    <property type="entry name" value="Glycos_transf_1"/>
    <property type="match status" value="1"/>
</dbReference>
<name>A0A6S6TWE2_9GAMM</name>
<feature type="domain" description="Glycosyltransferase subfamily 4-like N-terminal" evidence="4">
    <location>
        <begin position="27"/>
        <end position="176"/>
    </location>
</feature>
<feature type="domain" description="Glycosyl transferase family 1" evidence="3">
    <location>
        <begin position="200"/>
        <end position="348"/>
    </location>
</feature>
<sequence length="391" mass="44808">MNNNKIIISFYARHKQKELTERLYRAYLALAQRGYQLHYFSSQPLAVEHPNIHPHIINVKAQEGSGRFWLSYFFQAIRGARALSKQQRIEGYVVFSFLYGALAALASTKSHEKKWILIRSDDLVSAHNKPTSWFHRFLLKRLEIISIQSAERIICTNKYIMERLAKRCAYPQKMAYLPDEIPDSSQPIKPLQKYKPRVWQFVTASDLTPENQQLTVLKALAALSIKNWHYRIIGTDSENTGYERLLRDFVFEYHLSKHVEFMGKPQDTPEIIAECDLFIFPSTKEGSATILLEALATDIPCIGSNASSVTEILTAPSLIFSPKHTLSLHNLLKHFIRSEAVRTDIIAKTTACRQRNEFDWEARLMGMVEGSEDQGSRLAQSIVTAKYQAKG</sequence>
<protein>
    <recommendedName>
        <fullName evidence="6">Glycosyl transferase family 1 domain-containing protein</fullName>
    </recommendedName>
</protein>
<evidence type="ECO:0000256" key="2">
    <source>
        <dbReference type="ARBA" id="ARBA00022679"/>
    </source>
</evidence>
<dbReference type="EMBL" id="CACVAY010000088">
    <property type="protein sequence ID" value="CAA6818909.1"/>
    <property type="molecule type" value="Genomic_DNA"/>
</dbReference>
<dbReference type="InterPro" id="IPR001296">
    <property type="entry name" value="Glyco_trans_1"/>
</dbReference>
<evidence type="ECO:0000313" key="5">
    <source>
        <dbReference type="EMBL" id="CAA6818909.1"/>
    </source>
</evidence>
<reference evidence="5" key="1">
    <citation type="submission" date="2020-01" db="EMBL/GenBank/DDBJ databases">
        <authorList>
            <person name="Meier V. D."/>
            <person name="Meier V D."/>
        </authorList>
    </citation>
    <scope>NUCLEOTIDE SEQUENCE</scope>
    <source>
        <strain evidence="5">HLG_WM_MAG_07</strain>
    </source>
</reference>
<proteinExistence type="predicted"/>
<gene>
    <name evidence="5" type="ORF">HELGO_WM44994</name>
</gene>
<evidence type="ECO:0008006" key="6">
    <source>
        <dbReference type="Google" id="ProtNLM"/>
    </source>
</evidence>
<evidence type="ECO:0000259" key="4">
    <source>
        <dbReference type="Pfam" id="PF13439"/>
    </source>
</evidence>
<accession>A0A6S6TWE2</accession>